<gene>
    <name evidence="1" type="ORF">Q767_09325</name>
</gene>
<organism evidence="1 2">
    <name type="scientific">Flavobacterium enshiense DK69</name>
    <dbReference type="NCBI Taxonomy" id="1107311"/>
    <lineage>
        <taxon>Bacteria</taxon>
        <taxon>Pseudomonadati</taxon>
        <taxon>Bacteroidota</taxon>
        <taxon>Flavobacteriia</taxon>
        <taxon>Flavobacteriales</taxon>
        <taxon>Flavobacteriaceae</taxon>
        <taxon>Flavobacterium</taxon>
    </lineage>
</organism>
<dbReference type="PATRIC" id="fig|1107311.3.peg.2776"/>
<dbReference type="AlphaFoldDB" id="V6S0W8"/>
<dbReference type="Gene3D" id="3.50.30.50">
    <property type="entry name" value="Putative cyclase"/>
    <property type="match status" value="1"/>
</dbReference>
<dbReference type="PANTHER" id="PTHR31118:SF12">
    <property type="entry name" value="CYCLASE-LIKE PROTEIN 2"/>
    <property type="match status" value="1"/>
</dbReference>
<dbReference type="RefSeq" id="WP_023574766.1">
    <property type="nucleotide sequence ID" value="NZ_AVCS01000028.1"/>
</dbReference>
<dbReference type="eggNOG" id="COG1878">
    <property type="taxonomic scope" value="Bacteria"/>
</dbReference>
<reference evidence="1 2" key="2">
    <citation type="journal article" date="2015" name="Stand. Genomic Sci.">
        <title>High quality draft genomic sequence of Flavobacterium enshiense DK69(T) and comparison among Flavobacterium genomes.</title>
        <authorList>
            <person name="Zeng Z."/>
            <person name="Chen C."/>
            <person name="Du H."/>
            <person name="Wang G."/>
            <person name="Li M."/>
        </authorList>
    </citation>
    <scope>NUCLEOTIDE SEQUENCE [LARGE SCALE GENOMIC DNA]</scope>
    <source>
        <strain evidence="1 2">DK69</strain>
    </source>
</reference>
<sequence>MRTTVFYIVILSLLISCDTKPKSSKEADASNPTETSKRKLIDLSHVFSDETIYWVTAEEFKLDTVYNGETPKGYYYSANNYKAAEHGGTHVDAPVHFSKTGQSVDEIPLEKLMGEAIKIDISSKALTNPDYLVGVEDFLNWEKKEKTIIPEGSIVLLQTGFSKYYPDKIKYLGTKERGEKAVKQLHFPGLSPAAAKWLVENRNINAIGIDTPSIDYGQSEYFESHVTLLSKNIPVFENLANLDKLPNKGFEIIALPMKIKGGSGAPLRIIAIIDDQP</sequence>
<evidence type="ECO:0000313" key="2">
    <source>
        <dbReference type="Proteomes" id="UP000030149"/>
    </source>
</evidence>
<evidence type="ECO:0000313" key="1">
    <source>
        <dbReference type="EMBL" id="KGO95872.1"/>
    </source>
</evidence>
<name>V6S0W8_9FLAO</name>
<dbReference type="STRING" id="1107311.Q767_09325"/>
<dbReference type="GO" id="GO:0004061">
    <property type="term" value="F:arylformamidase activity"/>
    <property type="evidence" value="ECO:0007669"/>
    <property type="project" value="InterPro"/>
</dbReference>
<reference evidence="2" key="1">
    <citation type="submission" date="2013-09" db="EMBL/GenBank/DDBJ databases">
        <authorList>
            <person name="Zeng Z."/>
            <person name="Chen C."/>
        </authorList>
    </citation>
    <scope>NUCLEOTIDE SEQUENCE [LARGE SCALE GENOMIC DNA]</scope>
    <source>
        <strain evidence="2">DK69</strain>
    </source>
</reference>
<dbReference type="EMBL" id="JRLZ01000008">
    <property type="protein sequence ID" value="KGO95872.1"/>
    <property type="molecule type" value="Genomic_DNA"/>
</dbReference>
<dbReference type="PANTHER" id="PTHR31118">
    <property type="entry name" value="CYCLASE-LIKE PROTEIN 2"/>
    <property type="match status" value="1"/>
</dbReference>
<dbReference type="Proteomes" id="UP000030149">
    <property type="component" value="Unassembled WGS sequence"/>
</dbReference>
<accession>V6S0W8</accession>
<comment type="caution">
    <text evidence="1">The sequence shown here is derived from an EMBL/GenBank/DDBJ whole genome shotgun (WGS) entry which is preliminary data.</text>
</comment>
<proteinExistence type="predicted"/>
<protein>
    <submittedName>
        <fullName evidence="1">Cyclase</fullName>
    </submittedName>
</protein>
<dbReference type="InterPro" id="IPR037175">
    <property type="entry name" value="KFase_sf"/>
</dbReference>
<dbReference type="PROSITE" id="PS51257">
    <property type="entry name" value="PROKAR_LIPOPROTEIN"/>
    <property type="match status" value="1"/>
</dbReference>
<dbReference type="GO" id="GO:0019441">
    <property type="term" value="P:L-tryptophan catabolic process to kynurenine"/>
    <property type="evidence" value="ECO:0007669"/>
    <property type="project" value="InterPro"/>
</dbReference>
<dbReference type="SUPFAM" id="SSF102198">
    <property type="entry name" value="Putative cyclase"/>
    <property type="match status" value="1"/>
</dbReference>
<keyword evidence="2" id="KW-1185">Reference proteome</keyword>
<dbReference type="Pfam" id="PF04199">
    <property type="entry name" value="Cyclase"/>
    <property type="match status" value="1"/>
</dbReference>
<dbReference type="InterPro" id="IPR007325">
    <property type="entry name" value="KFase/CYL"/>
</dbReference>
<dbReference type="OrthoDB" id="9796085at2"/>